<dbReference type="OMA" id="CCRECAF"/>
<dbReference type="InterPro" id="IPR057635">
    <property type="entry name" value="Tsg_N"/>
</dbReference>
<feature type="domain" description="Tsg C-terminal" evidence="9">
    <location>
        <begin position="85"/>
        <end position="225"/>
    </location>
</feature>
<dbReference type="InterPro" id="IPR006761">
    <property type="entry name" value="Tsg"/>
</dbReference>
<dbReference type="PANTHER" id="PTHR12312:SF16">
    <property type="entry name" value="TWISTED GASTRULATION PROTEIN HOMOLOG 1-A-RELATED"/>
    <property type="match status" value="1"/>
</dbReference>
<dbReference type="STRING" id="7574.A0A1S3HUU2"/>
<comment type="subcellular location">
    <subcellularLocation>
        <location evidence="1">Secreted</location>
    </subcellularLocation>
</comment>
<evidence type="ECO:0000256" key="1">
    <source>
        <dbReference type="ARBA" id="ARBA00004613"/>
    </source>
</evidence>
<evidence type="ECO:0000256" key="8">
    <source>
        <dbReference type="SAM" id="SignalP"/>
    </source>
</evidence>
<evidence type="ECO:0000256" key="7">
    <source>
        <dbReference type="SAM" id="MobiDB-lite"/>
    </source>
</evidence>
<dbReference type="GeneID" id="106158029"/>
<dbReference type="RefSeq" id="XP_013389316.1">
    <property type="nucleotide sequence ID" value="XM_013533862.1"/>
</dbReference>
<evidence type="ECO:0000256" key="6">
    <source>
        <dbReference type="ARBA" id="ARBA00023180"/>
    </source>
</evidence>
<dbReference type="Pfam" id="PF23782">
    <property type="entry name" value="Tsg_N"/>
    <property type="match status" value="1"/>
</dbReference>
<dbReference type="Pfam" id="PF04668">
    <property type="entry name" value="Tsg"/>
    <property type="match status" value="1"/>
</dbReference>
<dbReference type="InterPro" id="IPR057726">
    <property type="entry name" value="Tsg_C"/>
</dbReference>
<dbReference type="InParanoid" id="A0A1S3HUU2"/>
<dbReference type="KEGG" id="lak:106158029"/>
<organism evidence="11 12">
    <name type="scientific">Lingula anatina</name>
    <name type="common">Brachiopod</name>
    <name type="synonym">Lingula unguis</name>
    <dbReference type="NCBI Taxonomy" id="7574"/>
    <lineage>
        <taxon>Eukaryota</taxon>
        <taxon>Metazoa</taxon>
        <taxon>Spiralia</taxon>
        <taxon>Lophotrochozoa</taxon>
        <taxon>Brachiopoda</taxon>
        <taxon>Linguliformea</taxon>
        <taxon>Lingulata</taxon>
        <taxon>Lingulida</taxon>
        <taxon>Linguloidea</taxon>
        <taxon>Lingulidae</taxon>
        <taxon>Lingula</taxon>
    </lineage>
</organism>
<accession>A0A1S3HUU2</accession>
<evidence type="ECO:0000313" key="12">
    <source>
        <dbReference type="RefSeq" id="XP_013389316.1"/>
    </source>
</evidence>
<evidence type="ECO:0000256" key="2">
    <source>
        <dbReference type="ARBA" id="ARBA00010047"/>
    </source>
</evidence>
<name>A0A1S3HUU2_LINAN</name>
<keyword evidence="11" id="KW-1185">Reference proteome</keyword>
<feature type="signal peptide" evidence="8">
    <location>
        <begin position="1"/>
        <end position="23"/>
    </location>
</feature>
<keyword evidence="5 8" id="KW-0732">Signal</keyword>
<reference evidence="12" key="1">
    <citation type="submission" date="2025-08" db="UniProtKB">
        <authorList>
            <consortium name="RefSeq"/>
        </authorList>
    </citation>
    <scope>IDENTIFICATION</scope>
    <source>
        <tissue evidence="12">Gonads</tissue>
    </source>
</reference>
<dbReference type="GO" id="GO:0005615">
    <property type="term" value="C:extracellular space"/>
    <property type="evidence" value="ECO:0007669"/>
    <property type="project" value="TreeGrafter"/>
</dbReference>
<dbReference type="GO" id="GO:0030510">
    <property type="term" value="P:regulation of BMP signaling pathway"/>
    <property type="evidence" value="ECO:0007669"/>
    <property type="project" value="TreeGrafter"/>
</dbReference>
<proteinExistence type="inferred from homology"/>
<protein>
    <submittedName>
        <fullName evidence="12">Twisted gastrulation protein homolog 1-A-like</fullName>
    </submittedName>
</protein>
<feature type="compositionally biased region" description="Basic and acidic residues" evidence="7">
    <location>
        <begin position="242"/>
        <end position="261"/>
    </location>
</feature>
<evidence type="ECO:0000256" key="3">
    <source>
        <dbReference type="ARBA" id="ARBA00022473"/>
    </source>
</evidence>
<keyword evidence="6" id="KW-0325">Glycoprotein</keyword>
<sequence>MQGFAPCISLVVLVLGLFYATEACNENVCAPLVSKCQLIDACECNMVDMSNCTCCKGCHQCLEDLYTECCSCVGMCPELTQASMMTKTSSIEDLADPVPELFRILTAEEDVHMRWTIHTYPAYQELPGFVYKPEGFDGVEFTIDVDSNNKDVHKMRHQQGYIPSDNRNCTVAFMSQCMPLSKCKYSCKSMGAARFRWFHEQGCCECISSECLDYGKSTPMCLNCQSKNEVDDDDELVDGVQEDNRKHRNKNDDKPVFKEKL</sequence>
<evidence type="ECO:0000259" key="9">
    <source>
        <dbReference type="Pfam" id="PF04668"/>
    </source>
</evidence>
<dbReference type="OrthoDB" id="10037323at2759"/>
<comment type="similarity">
    <text evidence="2">Belongs to the twisted gastrulation protein family.</text>
</comment>
<evidence type="ECO:0000256" key="4">
    <source>
        <dbReference type="ARBA" id="ARBA00022525"/>
    </source>
</evidence>
<keyword evidence="4" id="KW-0964">Secreted</keyword>
<keyword evidence="3" id="KW-0217">Developmental protein</keyword>
<dbReference type="AlphaFoldDB" id="A0A1S3HUU2"/>
<feature type="domain" description="Tsg N-terminal" evidence="10">
    <location>
        <begin position="23"/>
        <end position="79"/>
    </location>
</feature>
<feature type="chain" id="PRO_5010295448" evidence="8">
    <location>
        <begin position="24"/>
        <end position="261"/>
    </location>
</feature>
<dbReference type="PANTHER" id="PTHR12312">
    <property type="entry name" value="TWISTED GASTRULATION PROTEIN HOMOLOG 1-A-RELATED"/>
    <property type="match status" value="1"/>
</dbReference>
<evidence type="ECO:0000256" key="5">
    <source>
        <dbReference type="ARBA" id="ARBA00022729"/>
    </source>
</evidence>
<gene>
    <name evidence="12" type="primary">LOC106158029</name>
</gene>
<evidence type="ECO:0000259" key="10">
    <source>
        <dbReference type="Pfam" id="PF23782"/>
    </source>
</evidence>
<dbReference type="FunCoup" id="A0A1S3HUU2">
    <property type="interactions" value="335"/>
</dbReference>
<feature type="region of interest" description="Disordered" evidence="7">
    <location>
        <begin position="239"/>
        <end position="261"/>
    </location>
</feature>
<dbReference type="Proteomes" id="UP000085678">
    <property type="component" value="Unplaced"/>
</dbReference>
<evidence type="ECO:0000313" key="11">
    <source>
        <dbReference type="Proteomes" id="UP000085678"/>
    </source>
</evidence>